<keyword evidence="3" id="KW-1185">Reference proteome</keyword>
<protein>
    <recommendedName>
        <fullName evidence="1">Reverse transcriptase Ty1/copia-type domain-containing protein</fullName>
    </recommendedName>
</protein>
<feature type="domain" description="Reverse transcriptase Ty1/copia-type" evidence="1">
    <location>
        <begin position="3"/>
        <end position="83"/>
    </location>
</feature>
<evidence type="ECO:0000259" key="1">
    <source>
        <dbReference type="Pfam" id="PF07727"/>
    </source>
</evidence>
<evidence type="ECO:0000313" key="2">
    <source>
        <dbReference type="EMBL" id="KYP63863.1"/>
    </source>
</evidence>
<organism evidence="2 3">
    <name type="scientific">Cajanus cajan</name>
    <name type="common">Pigeon pea</name>
    <name type="synonym">Cajanus indicus</name>
    <dbReference type="NCBI Taxonomy" id="3821"/>
    <lineage>
        <taxon>Eukaryota</taxon>
        <taxon>Viridiplantae</taxon>
        <taxon>Streptophyta</taxon>
        <taxon>Embryophyta</taxon>
        <taxon>Tracheophyta</taxon>
        <taxon>Spermatophyta</taxon>
        <taxon>Magnoliopsida</taxon>
        <taxon>eudicotyledons</taxon>
        <taxon>Gunneridae</taxon>
        <taxon>Pentapetalae</taxon>
        <taxon>rosids</taxon>
        <taxon>fabids</taxon>
        <taxon>Fabales</taxon>
        <taxon>Fabaceae</taxon>
        <taxon>Papilionoideae</taxon>
        <taxon>50 kb inversion clade</taxon>
        <taxon>NPAAA clade</taxon>
        <taxon>indigoferoid/millettioid clade</taxon>
        <taxon>Phaseoleae</taxon>
        <taxon>Cajanus</taxon>
    </lineage>
</organism>
<dbReference type="Pfam" id="PF07727">
    <property type="entry name" value="RVT_2"/>
    <property type="match status" value="1"/>
</dbReference>
<sequence>MISLGYKQSQGNHTLFIKHSPNGNLTILLVYTDDMIIVGDDEKEKLTLKKFEMKDLGKLKYLLGNEVAYSMNGIFISQRKYVLDI</sequence>
<dbReference type="EMBL" id="CM003609">
    <property type="protein sequence ID" value="KYP63863.1"/>
    <property type="molecule type" value="Genomic_DNA"/>
</dbReference>
<gene>
    <name evidence="2" type="ORF">KK1_018450</name>
</gene>
<dbReference type="Proteomes" id="UP000075243">
    <property type="component" value="Chromosome 7"/>
</dbReference>
<evidence type="ECO:0000313" key="3">
    <source>
        <dbReference type="Proteomes" id="UP000075243"/>
    </source>
</evidence>
<name>A0A151TA00_CAJCA</name>
<dbReference type="Gramene" id="C.cajan_17919.t">
    <property type="protein sequence ID" value="C.cajan_17919.t.cds1"/>
    <property type="gene ID" value="C.cajan_17919"/>
</dbReference>
<proteinExistence type="predicted"/>
<accession>A0A151TA00</accession>
<reference evidence="2 3" key="1">
    <citation type="journal article" date="2012" name="Nat. Biotechnol.">
        <title>Draft genome sequence of pigeonpea (Cajanus cajan), an orphan legume crop of resource-poor farmers.</title>
        <authorList>
            <person name="Varshney R.K."/>
            <person name="Chen W."/>
            <person name="Li Y."/>
            <person name="Bharti A.K."/>
            <person name="Saxena R.K."/>
            <person name="Schlueter J.A."/>
            <person name="Donoghue M.T."/>
            <person name="Azam S."/>
            <person name="Fan G."/>
            <person name="Whaley A.M."/>
            <person name="Farmer A.D."/>
            <person name="Sheridan J."/>
            <person name="Iwata A."/>
            <person name="Tuteja R."/>
            <person name="Penmetsa R.V."/>
            <person name="Wu W."/>
            <person name="Upadhyaya H.D."/>
            <person name="Yang S.P."/>
            <person name="Shah T."/>
            <person name="Saxena K.B."/>
            <person name="Michael T."/>
            <person name="McCombie W.R."/>
            <person name="Yang B."/>
            <person name="Zhang G."/>
            <person name="Yang H."/>
            <person name="Wang J."/>
            <person name="Spillane C."/>
            <person name="Cook D.R."/>
            <person name="May G.D."/>
            <person name="Xu X."/>
            <person name="Jackson S.A."/>
        </authorList>
    </citation>
    <scope>NUCLEOTIDE SEQUENCE [LARGE SCALE GENOMIC DNA]</scope>
    <source>
        <strain evidence="3">cv. Asha</strain>
    </source>
</reference>
<dbReference type="AlphaFoldDB" id="A0A151TA00"/>
<dbReference type="InterPro" id="IPR013103">
    <property type="entry name" value="RVT_2"/>
</dbReference>